<dbReference type="Proteomes" id="UP000578697">
    <property type="component" value="Unassembled WGS sequence"/>
</dbReference>
<protein>
    <submittedName>
        <fullName evidence="1">Uncharacterized protein</fullName>
    </submittedName>
</protein>
<sequence length="470" mass="53812">MAEDDFNSKIITAIEEKGVWFDTQELPKLQEDYRLHLTCVRNLFEAMVNKNLLTPDPYKKDKKISDVIQIENLEFTENERNTVLGIRFSDYESIVDFVCNYMKFSTKQLDMEKIRKLLELNNTFTWSNLTENAARPNTRGLATCIKMLRNGAPPIILSLIKDTTHKSAEAIKEINDGLKALADYQKESYKVEVRKNVFGNPSFSMQTAMASPAAMLAEIRKHFASSMPKRHFAEPLIQEIIAEELGADRAERQAKLLAAFQQEKKSAKKEETVDTHELLMEAIRTLGTSYEHIALICRKFLSNSEILQSEHNSFRDKLARFFRNILGLQPPPIIYDVVIVDKKTEAKKRQSIQFSSFIDSLSKRSRYYSSFSVKHTPGYTKIASVPETKALEFLSGQMADCNRILNESAALDEYFKNKANAVDRTKIKGISMELTAVKNVLVKVNQHRAEYVSYKEEQEQMRKLGITGES</sequence>
<organism evidence="1 3">
    <name type="scientific">Treponema rectale</name>
    <dbReference type="NCBI Taxonomy" id="744512"/>
    <lineage>
        <taxon>Bacteria</taxon>
        <taxon>Pseudomonadati</taxon>
        <taxon>Spirochaetota</taxon>
        <taxon>Spirochaetia</taxon>
        <taxon>Spirochaetales</taxon>
        <taxon>Treponemataceae</taxon>
        <taxon>Treponema</taxon>
    </lineage>
</organism>
<dbReference type="EMBL" id="CP031517">
    <property type="protein sequence ID" value="QOS40931.1"/>
    <property type="molecule type" value="Genomic_DNA"/>
</dbReference>
<reference evidence="1 3" key="2">
    <citation type="submission" date="2020-08" db="EMBL/GenBank/DDBJ databases">
        <title>Genomic Encyclopedia of Type Strains, Phase IV (KMG-IV): sequencing the most valuable type-strain genomes for metagenomic binning, comparative biology and taxonomic classification.</title>
        <authorList>
            <person name="Goeker M."/>
        </authorList>
    </citation>
    <scope>NUCLEOTIDE SEQUENCE [LARGE SCALE GENOMIC DNA]</scope>
    <source>
        <strain evidence="1 3">DSM 103679</strain>
    </source>
</reference>
<keyword evidence="3" id="KW-1185">Reference proteome</keyword>
<reference evidence="2 4" key="1">
    <citation type="submission" date="2018-08" db="EMBL/GenBank/DDBJ databases">
        <title>The first complete genome of Treponema rectale (CHPAT), a commensal spirochete of the bovine rectum.</title>
        <authorList>
            <person name="Staton G.J."/>
            <person name="Clegg S.R."/>
            <person name="Carter S.D."/>
            <person name="Radford A.D."/>
            <person name="Darby A."/>
            <person name="Hall N."/>
            <person name="Birtles R.J."/>
            <person name="Evans N.J."/>
        </authorList>
    </citation>
    <scope>NUCLEOTIDE SEQUENCE [LARGE SCALE GENOMIC DNA]</scope>
    <source>
        <strain evidence="2 4">CHPA</strain>
    </source>
</reference>
<evidence type="ECO:0000313" key="3">
    <source>
        <dbReference type="Proteomes" id="UP000578697"/>
    </source>
</evidence>
<accession>A0A840SIF7</accession>
<evidence type="ECO:0000313" key="2">
    <source>
        <dbReference type="EMBL" id="QOS40931.1"/>
    </source>
</evidence>
<dbReference type="KEGG" id="trc:DYE49_10930"/>
<dbReference type="RefSeq" id="WP_184652593.1">
    <property type="nucleotide sequence ID" value="NZ_JACHFR010000002.1"/>
</dbReference>
<evidence type="ECO:0000313" key="1">
    <source>
        <dbReference type="EMBL" id="MBB5219172.1"/>
    </source>
</evidence>
<dbReference type="Proteomes" id="UP000593591">
    <property type="component" value="Chromosome"/>
</dbReference>
<gene>
    <name evidence="2" type="ORF">DYE49_10930</name>
    <name evidence="1" type="ORF">HNP77_001541</name>
</gene>
<name>A0A840SIF7_9SPIR</name>
<evidence type="ECO:0000313" key="4">
    <source>
        <dbReference type="Proteomes" id="UP000593591"/>
    </source>
</evidence>
<proteinExistence type="predicted"/>
<dbReference type="AlphaFoldDB" id="A0A840SIF7"/>
<dbReference type="EMBL" id="JACHFR010000002">
    <property type="protein sequence ID" value="MBB5219172.1"/>
    <property type="molecule type" value="Genomic_DNA"/>
</dbReference>